<keyword evidence="2" id="KW-1185">Reference proteome</keyword>
<dbReference type="HOGENOM" id="CLU_175804_0_0_1"/>
<protein>
    <submittedName>
        <fullName evidence="1">Uncharacterized protein</fullName>
    </submittedName>
</protein>
<evidence type="ECO:0000313" key="1">
    <source>
        <dbReference type="EMBL" id="ERN06865.1"/>
    </source>
</evidence>
<dbReference type="Proteomes" id="UP000017836">
    <property type="component" value="Unassembled WGS sequence"/>
</dbReference>
<dbReference type="Gramene" id="ERN06865">
    <property type="protein sequence ID" value="ERN06865"/>
    <property type="gene ID" value="AMTR_s00005p00243440"/>
</dbReference>
<organism evidence="1 2">
    <name type="scientific">Amborella trichopoda</name>
    <dbReference type="NCBI Taxonomy" id="13333"/>
    <lineage>
        <taxon>Eukaryota</taxon>
        <taxon>Viridiplantae</taxon>
        <taxon>Streptophyta</taxon>
        <taxon>Embryophyta</taxon>
        <taxon>Tracheophyta</taxon>
        <taxon>Spermatophyta</taxon>
        <taxon>Magnoliopsida</taxon>
        <taxon>Amborellales</taxon>
        <taxon>Amborellaceae</taxon>
        <taxon>Amborella</taxon>
    </lineage>
</organism>
<sequence>MLDLSEAQRQDLVRVVDTFEERREGELSDFFGNLQLERGRLTSEMEVLMKRNEELQCQWEEATGAGGNDQPDIDGGYPEPQETYFDSPFPSFFYYVQDSSTVILCLI</sequence>
<dbReference type="AlphaFoldDB" id="W1PIC7"/>
<evidence type="ECO:0000313" key="2">
    <source>
        <dbReference type="Proteomes" id="UP000017836"/>
    </source>
</evidence>
<gene>
    <name evidence="1" type="ORF">AMTR_s00005p00243440</name>
</gene>
<proteinExistence type="predicted"/>
<accession>W1PIC7</accession>
<reference evidence="2" key="1">
    <citation type="journal article" date="2013" name="Science">
        <title>The Amborella genome and the evolution of flowering plants.</title>
        <authorList>
            <consortium name="Amborella Genome Project"/>
        </authorList>
    </citation>
    <scope>NUCLEOTIDE SEQUENCE [LARGE SCALE GENOMIC DNA]</scope>
</reference>
<name>W1PIC7_AMBTC</name>
<dbReference type="EMBL" id="KI393866">
    <property type="protein sequence ID" value="ERN06865.1"/>
    <property type="molecule type" value="Genomic_DNA"/>
</dbReference>